<dbReference type="GO" id="GO:0016747">
    <property type="term" value="F:acyltransferase activity, transferring groups other than amino-acyl groups"/>
    <property type="evidence" value="ECO:0007669"/>
    <property type="project" value="TreeGrafter"/>
</dbReference>
<dbReference type="Pfam" id="PF00756">
    <property type="entry name" value="Esterase"/>
    <property type="match status" value="1"/>
</dbReference>
<name>A0A4U0GUF7_9SPHI</name>
<keyword evidence="2" id="KW-1185">Reference proteome</keyword>
<protein>
    <submittedName>
        <fullName evidence="1">Esterase family protein</fullName>
    </submittedName>
</protein>
<gene>
    <name evidence="1" type="ORF">FAZ19_20925</name>
</gene>
<dbReference type="RefSeq" id="WP_136822713.1">
    <property type="nucleotide sequence ID" value="NZ_BMJX01000008.1"/>
</dbReference>
<evidence type="ECO:0000313" key="1">
    <source>
        <dbReference type="EMBL" id="TJY62516.1"/>
    </source>
</evidence>
<dbReference type="OrthoDB" id="9803578at2"/>
<proteinExistence type="predicted"/>
<dbReference type="InterPro" id="IPR000801">
    <property type="entry name" value="Esterase-like"/>
</dbReference>
<dbReference type="SUPFAM" id="SSF53474">
    <property type="entry name" value="alpha/beta-Hydrolases"/>
    <property type="match status" value="1"/>
</dbReference>
<evidence type="ECO:0000313" key="2">
    <source>
        <dbReference type="Proteomes" id="UP000309872"/>
    </source>
</evidence>
<dbReference type="Gene3D" id="3.40.50.1820">
    <property type="entry name" value="alpha/beta hydrolase"/>
    <property type="match status" value="1"/>
</dbReference>
<sequence length="265" mass="30089">MRNLIILLVVLSIANHSFSQKVDTLNVYSPSMQKNIKTLVISPDQNIRKNIPSVYILHGYSGYPERTIKEDIPSLLHLSQEMQTLFILPDGNYDSWYIDSETTSSKYETFIANELVSYIDKCYITDTSKTAIMGWSMGGHGALYIGARHQTVFEAIGSICGAIDFTNYGKEYGVQKLLGENNESWANYTADSQINHLKNSKQKILISCGITDFLIKQNRELHQKLMELSISHIYEERSGEHNAEYWSKAANTHLFHISNFFNGDG</sequence>
<dbReference type="InterPro" id="IPR050583">
    <property type="entry name" value="Mycobacterial_A85_antigen"/>
</dbReference>
<comment type="caution">
    <text evidence="1">The sequence shown here is derived from an EMBL/GenBank/DDBJ whole genome shotgun (WGS) entry which is preliminary data.</text>
</comment>
<dbReference type="EMBL" id="SUKA01000008">
    <property type="protein sequence ID" value="TJY62516.1"/>
    <property type="molecule type" value="Genomic_DNA"/>
</dbReference>
<dbReference type="InterPro" id="IPR029058">
    <property type="entry name" value="AB_hydrolase_fold"/>
</dbReference>
<dbReference type="AlphaFoldDB" id="A0A4U0GUF7"/>
<dbReference type="PANTHER" id="PTHR48098">
    <property type="entry name" value="ENTEROCHELIN ESTERASE-RELATED"/>
    <property type="match status" value="1"/>
</dbReference>
<dbReference type="PANTHER" id="PTHR48098:SF1">
    <property type="entry name" value="DIACYLGLYCEROL ACYLTRANSFERASE_MYCOLYLTRANSFERASE AG85A"/>
    <property type="match status" value="1"/>
</dbReference>
<dbReference type="Proteomes" id="UP000309872">
    <property type="component" value="Unassembled WGS sequence"/>
</dbReference>
<reference evidence="1 2" key="1">
    <citation type="submission" date="2019-04" db="EMBL/GenBank/DDBJ databases">
        <title>Sphingobacterium olei sp. nov., isolated from oil-contaminated soil.</title>
        <authorList>
            <person name="Liu B."/>
        </authorList>
    </citation>
    <scope>NUCLEOTIDE SEQUENCE [LARGE SCALE GENOMIC DNA]</scope>
    <source>
        <strain evidence="1 2">Y3L14</strain>
    </source>
</reference>
<organism evidence="1 2">
    <name type="scientific">Sphingobacterium alkalisoli</name>
    <dbReference type="NCBI Taxonomy" id="1874115"/>
    <lineage>
        <taxon>Bacteria</taxon>
        <taxon>Pseudomonadati</taxon>
        <taxon>Bacteroidota</taxon>
        <taxon>Sphingobacteriia</taxon>
        <taxon>Sphingobacteriales</taxon>
        <taxon>Sphingobacteriaceae</taxon>
        <taxon>Sphingobacterium</taxon>
    </lineage>
</organism>
<accession>A0A4U0GUF7</accession>